<name>A0A556VAQ5_BAGYA</name>
<dbReference type="GO" id="GO:0045585">
    <property type="term" value="P:positive regulation of cytotoxic T cell differentiation"/>
    <property type="evidence" value="ECO:0007669"/>
    <property type="project" value="TreeGrafter"/>
</dbReference>
<keyword evidence="1" id="KW-0812">Transmembrane</keyword>
<keyword evidence="3" id="KW-1185">Reference proteome</keyword>
<dbReference type="Proteomes" id="UP000319801">
    <property type="component" value="Unassembled WGS sequence"/>
</dbReference>
<keyword evidence="1" id="KW-1133">Transmembrane helix</keyword>
<dbReference type="Gene3D" id="2.60.120.40">
    <property type="match status" value="1"/>
</dbReference>
<dbReference type="GO" id="GO:0032813">
    <property type="term" value="F:tumor necrosis factor receptor superfamily binding"/>
    <property type="evidence" value="ECO:0007669"/>
    <property type="project" value="InterPro"/>
</dbReference>
<accession>A0A556VAQ5</accession>
<dbReference type="OrthoDB" id="9899228at2759"/>
<comment type="caution">
    <text evidence="2">The sequence shown here is derived from an EMBL/GenBank/DDBJ whole genome shotgun (WGS) entry which is preliminary data.</text>
</comment>
<protein>
    <submittedName>
        <fullName evidence="2">Uncharacterized protein</fullName>
    </submittedName>
</protein>
<dbReference type="InterPro" id="IPR008983">
    <property type="entry name" value="Tumour_necrosis_fac-like_dom"/>
</dbReference>
<proteinExistence type="predicted"/>
<dbReference type="SUPFAM" id="SSF49842">
    <property type="entry name" value="TNF-like"/>
    <property type="match status" value="1"/>
</dbReference>
<evidence type="ECO:0000256" key="1">
    <source>
        <dbReference type="SAM" id="Phobius"/>
    </source>
</evidence>
<sequence>MSSADVESLHPVPRQRGRCLDAFLLGSVLTLFIMALSGAALAVWTVKDLRAEMESKAGSHASVASYRTNEFPPNMDSSYKLKNFAYLTAISADGEIKNGNMLWKPLKYGNSSTVGSSYSYDSVNAVLTMNQEGAYFLYTQLNLTCVNVCSEGTLTVTFEVDRNVVLSCSLHLSSMTFHPAVEKCWTVIPQLSKGSRLLARIHLTMSPKKWRLDLNHSGFGMFLVD</sequence>
<organism evidence="2 3">
    <name type="scientific">Bagarius yarrelli</name>
    <name type="common">Goonch</name>
    <name type="synonym">Bagrus yarrelli</name>
    <dbReference type="NCBI Taxonomy" id="175774"/>
    <lineage>
        <taxon>Eukaryota</taxon>
        <taxon>Metazoa</taxon>
        <taxon>Chordata</taxon>
        <taxon>Craniata</taxon>
        <taxon>Vertebrata</taxon>
        <taxon>Euteleostomi</taxon>
        <taxon>Actinopterygii</taxon>
        <taxon>Neopterygii</taxon>
        <taxon>Teleostei</taxon>
        <taxon>Ostariophysi</taxon>
        <taxon>Siluriformes</taxon>
        <taxon>Sisoridae</taxon>
        <taxon>Sisorinae</taxon>
        <taxon>Bagarius</taxon>
    </lineage>
</organism>
<dbReference type="PANTHER" id="PTHR15153">
    <property type="entry name" value="TUMOR NECROSIS FACTOR LIGAND SUPERFAMILY MEMBER 9"/>
    <property type="match status" value="1"/>
</dbReference>
<evidence type="ECO:0000313" key="3">
    <source>
        <dbReference type="Proteomes" id="UP000319801"/>
    </source>
</evidence>
<keyword evidence="1" id="KW-0472">Membrane</keyword>
<feature type="transmembrane region" description="Helical" evidence="1">
    <location>
        <begin position="22"/>
        <end position="46"/>
    </location>
</feature>
<dbReference type="EMBL" id="VCAZ01000191">
    <property type="protein sequence ID" value="TTE81758.1"/>
    <property type="molecule type" value="Genomic_DNA"/>
</dbReference>
<dbReference type="InterPro" id="IPR042373">
    <property type="entry name" value="TNFSF9"/>
</dbReference>
<dbReference type="GO" id="GO:0005886">
    <property type="term" value="C:plasma membrane"/>
    <property type="evidence" value="ECO:0007669"/>
    <property type="project" value="TreeGrafter"/>
</dbReference>
<dbReference type="PANTHER" id="PTHR15153:SF0">
    <property type="entry name" value="TUMOR NECROSIS FACTOR LIGAND SUPERFAMILY MEMBER 9"/>
    <property type="match status" value="1"/>
</dbReference>
<dbReference type="AlphaFoldDB" id="A0A556VAQ5"/>
<reference evidence="2 3" key="1">
    <citation type="journal article" date="2019" name="Genome Biol. Evol.">
        <title>Whole-Genome Sequencing of the Giant Devil Catfish, Bagarius yarrelli.</title>
        <authorList>
            <person name="Jiang W."/>
            <person name="Lv Y."/>
            <person name="Cheng L."/>
            <person name="Yang K."/>
            <person name="Chao B."/>
            <person name="Wang X."/>
            <person name="Li Y."/>
            <person name="Pan X."/>
            <person name="You X."/>
            <person name="Zhang Y."/>
            <person name="Yang J."/>
            <person name="Li J."/>
            <person name="Zhang X."/>
            <person name="Liu S."/>
            <person name="Sun C."/>
            <person name="Yang J."/>
            <person name="Shi Q."/>
        </authorList>
    </citation>
    <scope>NUCLEOTIDE SEQUENCE [LARGE SCALE GENOMIC DNA]</scope>
    <source>
        <strain evidence="2">JWS20170419001</strain>
        <tissue evidence="2">Muscle</tissue>
    </source>
</reference>
<evidence type="ECO:0000313" key="2">
    <source>
        <dbReference type="EMBL" id="TTE81758.1"/>
    </source>
</evidence>
<gene>
    <name evidence="2" type="ORF">Baya_14968</name>
</gene>
<dbReference type="GO" id="GO:0042104">
    <property type="term" value="P:positive regulation of activated T cell proliferation"/>
    <property type="evidence" value="ECO:0007669"/>
    <property type="project" value="TreeGrafter"/>
</dbReference>